<evidence type="ECO:0000313" key="6">
    <source>
        <dbReference type="EMBL" id="KAB7661697.1"/>
    </source>
</evidence>
<dbReference type="AlphaFoldDB" id="A0A6I1ES66"/>
<dbReference type="GO" id="GO:0006777">
    <property type="term" value="P:Mo-molybdopterin cofactor biosynthetic process"/>
    <property type="evidence" value="ECO:0007669"/>
    <property type="project" value="UniProtKB-UniRule"/>
</dbReference>
<comment type="pathway">
    <text evidence="4">Cofactor biosynthesis; molybdopterin biosynthesis.</text>
</comment>
<keyword evidence="4" id="KW-0479">Metal-binding</keyword>
<dbReference type="GO" id="GO:0046872">
    <property type="term" value="F:metal ion binding"/>
    <property type="evidence" value="ECO:0007669"/>
    <property type="project" value="UniProtKB-UniRule"/>
</dbReference>
<comment type="cofactor">
    <cofactor evidence="4">
        <name>Mg(2+)</name>
        <dbReference type="ChEBI" id="CHEBI:18420"/>
    </cofactor>
</comment>
<dbReference type="InterPro" id="IPR005110">
    <property type="entry name" value="MoeA_linker/N"/>
</dbReference>
<evidence type="ECO:0000256" key="4">
    <source>
        <dbReference type="RuleBase" id="RU365090"/>
    </source>
</evidence>
<keyword evidence="4" id="KW-0500">Molybdenum</keyword>
<gene>
    <name evidence="6" type="ORF">GBM95_04270</name>
</gene>
<dbReference type="RefSeq" id="WP_152157949.1">
    <property type="nucleotide sequence ID" value="NZ_WEHX01000016.1"/>
</dbReference>
<dbReference type="Pfam" id="PF03453">
    <property type="entry name" value="MoeA_N"/>
    <property type="match status" value="1"/>
</dbReference>
<evidence type="ECO:0000256" key="2">
    <source>
        <dbReference type="ARBA" id="ARBA00010763"/>
    </source>
</evidence>
<dbReference type="PANTHER" id="PTHR10192:SF5">
    <property type="entry name" value="GEPHYRIN"/>
    <property type="match status" value="1"/>
</dbReference>
<dbReference type="InterPro" id="IPR001453">
    <property type="entry name" value="MoaB/Mog_dom"/>
</dbReference>
<comment type="function">
    <text evidence="1 4">Catalyzes the insertion of molybdate into adenylated molybdopterin with the concomitant release of AMP.</text>
</comment>
<comment type="caution">
    <text evidence="6">The sequence shown here is derived from an EMBL/GenBank/DDBJ whole genome shotgun (WGS) entry which is preliminary data.</text>
</comment>
<dbReference type="PANTHER" id="PTHR10192">
    <property type="entry name" value="MOLYBDOPTERIN BIOSYNTHESIS PROTEIN"/>
    <property type="match status" value="1"/>
</dbReference>
<evidence type="ECO:0000259" key="5">
    <source>
        <dbReference type="SMART" id="SM00852"/>
    </source>
</evidence>
<feature type="domain" description="MoaB/Mog" evidence="5">
    <location>
        <begin position="167"/>
        <end position="306"/>
    </location>
</feature>
<dbReference type="SUPFAM" id="SSF63882">
    <property type="entry name" value="MoeA N-terminal region -like"/>
    <property type="match status" value="1"/>
</dbReference>
<keyword evidence="4" id="KW-0460">Magnesium</keyword>
<dbReference type="Proteomes" id="UP000430564">
    <property type="component" value="Unassembled WGS sequence"/>
</dbReference>
<name>A0A6I1ES66_9BURK</name>
<dbReference type="InterPro" id="IPR036425">
    <property type="entry name" value="MoaB/Mog-like_dom_sf"/>
</dbReference>
<dbReference type="OrthoDB" id="9805928at2"/>
<protein>
    <recommendedName>
        <fullName evidence="4">Molybdopterin molybdenumtransferase</fullName>
        <ecNumber evidence="4">2.10.1.1</ecNumber>
    </recommendedName>
</protein>
<evidence type="ECO:0000256" key="1">
    <source>
        <dbReference type="ARBA" id="ARBA00002901"/>
    </source>
</evidence>
<dbReference type="GO" id="GO:0061599">
    <property type="term" value="F:molybdopterin molybdotransferase activity"/>
    <property type="evidence" value="ECO:0007669"/>
    <property type="project" value="UniProtKB-UniRule"/>
</dbReference>
<dbReference type="EMBL" id="WEHX01000016">
    <property type="protein sequence ID" value="KAB7661697.1"/>
    <property type="molecule type" value="Genomic_DNA"/>
</dbReference>
<keyword evidence="4" id="KW-0808">Transferase</keyword>
<dbReference type="Pfam" id="PF00994">
    <property type="entry name" value="MoCF_biosynth"/>
    <property type="match status" value="1"/>
</dbReference>
<evidence type="ECO:0000256" key="3">
    <source>
        <dbReference type="ARBA" id="ARBA00047317"/>
    </source>
</evidence>
<comment type="similarity">
    <text evidence="2 4">Belongs to the MoeA family.</text>
</comment>
<dbReference type="Gene3D" id="3.90.105.10">
    <property type="entry name" value="Molybdopterin biosynthesis moea protein, domain 2"/>
    <property type="match status" value="1"/>
</dbReference>
<dbReference type="Gene3D" id="3.40.980.10">
    <property type="entry name" value="MoaB/Mog-like domain"/>
    <property type="match status" value="1"/>
</dbReference>
<dbReference type="SUPFAM" id="SSF53218">
    <property type="entry name" value="Molybdenum cofactor biosynthesis proteins"/>
    <property type="match status" value="1"/>
</dbReference>
<keyword evidence="4" id="KW-0501">Molybdenum cofactor biosynthesis</keyword>
<dbReference type="InterPro" id="IPR036135">
    <property type="entry name" value="MoeA_linker/N_sf"/>
</dbReference>
<proteinExistence type="inferred from homology"/>
<dbReference type="UniPathway" id="UPA00344"/>
<dbReference type="GO" id="GO:0005829">
    <property type="term" value="C:cytosol"/>
    <property type="evidence" value="ECO:0007669"/>
    <property type="project" value="TreeGrafter"/>
</dbReference>
<dbReference type="InterPro" id="IPR038987">
    <property type="entry name" value="MoeA-like"/>
</dbReference>
<organism evidence="6 7">
    <name type="scientific">Sutterella seckii</name>
    <dbReference type="NCBI Taxonomy" id="1944635"/>
    <lineage>
        <taxon>Bacteria</taxon>
        <taxon>Pseudomonadati</taxon>
        <taxon>Pseudomonadota</taxon>
        <taxon>Betaproteobacteria</taxon>
        <taxon>Burkholderiales</taxon>
        <taxon>Sutterellaceae</taxon>
        <taxon>Sutterella</taxon>
    </lineage>
</organism>
<reference evidence="6 7" key="1">
    <citation type="submission" date="2019-10" db="EMBL/GenBank/DDBJ databases">
        <title>Genome diversity of Sutterella seckii.</title>
        <authorList>
            <person name="Chaplin A.V."/>
            <person name="Sokolova S.R."/>
            <person name="Mosin K.A."/>
            <person name="Ivanova E.L."/>
            <person name="Kochetkova T.O."/>
            <person name="Goltsov A.Y."/>
            <person name="Trofimov D.Y."/>
            <person name="Efimov B.A."/>
        </authorList>
    </citation>
    <scope>NUCLEOTIDE SEQUENCE [LARGE SCALE GENOMIC DNA]</scope>
    <source>
        <strain evidence="6 7">ASD393</strain>
    </source>
</reference>
<dbReference type="Gene3D" id="2.170.190.11">
    <property type="entry name" value="Molybdopterin biosynthesis moea protein, domain 3"/>
    <property type="match status" value="1"/>
</dbReference>
<dbReference type="SMART" id="SM00852">
    <property type="entry name" value="MoCF_biosynth"/>
    <property type="match status" value="1"/>
</dbReference>
<accession>A0A6I1ES66</accession>
<sequence length="387" mass="41263">MKHFLLRPYELPGAWSDPEPSFVRLCDSFGATLAEDILAETDSPDYDTALRDGWAVFSGDRCRRVRPGSVENGRTPEPLGAGEAFWVNTGGMVPRGADAVIPAGSPDDADLAEASVEPGRHVLRRGTEWRAGDALMEAGTFVGASELALLLEAGIDRVKVYAPPETGILSTGSELKDLYCRGEAGPLRVSSNAAYLRSLLMTAGIRHIHAASAPDDENAIAAKLSDLARRCGFIFTIGGTGGGQRDLTRRAIQLAGGRIFEERTCAGGVPPFISGEIDGVPLLGLPGNPLGAMMIAQRVALPVIWKRFHADAWQPERISAFFGGDIPDPQTGALCVSLVRGATGLRALPVEKGTGCSRLFREAGGVITLRNQMLRAGEQVIVERFFN</sequence>
<evidence type="ECO:0000313" key="7">
    <source>
        <dbReference type="Proteomes" id="UP000430564"/>
    </source>
</evidence>
<dbReference type="EC" id="2.10.1.1" evidence="4"/>
<comment type="catalytic activity">
    <reaction evidence="3">
        <text>adenylyl-molybdopterin + molybdate = Mo-molybdopterin + AMP + H(+)</text>
        <dbReference type="Rhea" id="RHEA:35047"/>
        <dbReference type="ChEBI" id="CHEBI:15378"/>
        <dbReference type="ChEBI" id="CHEBI:36264"/>
        <dbReference type="ChEBI" id="CHEBI:62727"/>
        <dbReference type="ChEBI" id="CHEBI:71302"/>
        <dbReference type="ChEBI" id="CHEBI:456215"/>
        <dbReference type="EC" id="2.10.1.1"/>
    </reaction>
</comment>